<dbReference type="GO" id="GO:0008270">
    <property type="term" value="F:zinc ion binding"/>
    <property type="evidence" value="ECO:0007669"/>
    <property type="project" value="InterPro"/>
</dbReference>
<evidence type="ECO:0000256" key="18">
    <source>
        <dbReference type="ARBA" id="ARBA00023242"/>
    </source>
</evidence>
<evidence type="ECO:0000256" key="8">
    <source>
        <dbReference type="ARBA" id="ARBA00022603"/>
    </source>
</evidence>
<keyword evidence="10 27" id="KW-0808">Transferase</keyword>
<evidence type="ECO:0000256" key="24">
    <source>
        <dbReference type="SAM" id="MobiDB-lite"/>
    </source>
</evidence>
<dbReference type="InterPro" id="IPR001739">
    <property type="entry name" value="Methyl_CpG_DNA-bd"/>
</dbReference>
<evidence type="ECO:0000256" key="9">
    <source>
        <dbReference type="ARBA" id="ARBA00022618"/>
    </source>
</evidence>
<keyword evidence="12" id="KW-0479">Metal-binding</keyword>
<feature type="region of interest" description="Disordered" evidence="24">
    <location>
        <begin position="95"/>
        <end position="123"/>
    </location>
</feature>
<dbReference type="InterPro" id="IPR051516">
    <property type="entry name" value="SETDB_methyltransferase"/>
</dbReference>
<dbReference type="GO" id="GO:0010629">
    <property type="term" value="P:negative regulation of gene expression"/>
    <property type="evidence" value="ECO:0007669"/>
    <property type="project" value="TreeGrafter"/>
</dbReference>
<keyword evidence="15" id="KW-0862">Zinc</keyword>
<keyword evidence="18" id="KW-0539">Nucleus</keyword>
<comment type="subcellular location">
    <subcellularLocation>
        <location evidence="2">Chromosome</location>
    </subcellularLocation>
    <subcellularLocation>
        <location evidence="1">Nucleus</location>
    </subcellularLocation>
    <subcellularLocation>
        <location evidence="3">Secreted</location>
    </subcellularLocation>
</comment>
<evidence type="ECO:0000259" key="25">
    <source>
        <dbReference type="PROSITE" id="PS50280"/>
    </source>
</evidence>
<keyword evidence="17" id="KW-0325">Glycoprotein</keyword>
<dbReference type="Gene3D" id="2.30.110.10">
    <property type="entry name" value="Electron Transport, Fmn-binding Protein, Chain A"/>
    <property type="match status" value="1"/>
</dbReference>
<comment type="similarity">
    <text evidence="4">Belongs to the CREG family.</text>
</comment>
<name>A0A834FIQ5_ORYME</name>
<dbReference type="InterPro" id="IPR055343">
    <property type="entry name" value="CREG_beta-barrel"/>
</dbReference>
<evidence type="ECO:0000313" key="27">
    <source>
        <dbReference type="EMBL" id="KAF6734933.1"/>
    </source>
</evidence>
<dbReference type="GO" id="GO:0003677">
    <property type="term" value="F:DNA binding"/>
    <property type="evidence" value="ECO:0007669"/>
    <property type="project" value="InterPro"/>
</dbReference>
<evidence type="ECO:0000256" key="6">
    <source>
        <dbReference type="ARBA" id="ARBA00022473"/>
    </source>
</evidence>
<dbReference type="SMART" id="SM00317">
    <property type="entry name" value="SET"/>
    <property type="match status" value="1"/>
</dbReference>
<evidence type="ECO:0000256" key="22">
    <source>
        <dbReference type="ARBA" id="ARBA00042995"/>
    </source>
</evidence>
<dbReference type="Proteomes" id="UP000646548">
    <property type="component" value="Unassembled WGS sequence"/>
</dbReference>
<keyword evidence="11" id="KW-0949">S-adenosyl-L-methionine</keyword>
<dbReference type="Pfam" id="PF00856">
    <property type="entry name" value="SET"/>
    <property type="match status" value="1"/>
</dbReference>
<evidence type="ECO:0000256" key="10">
    <source>
        <dbReference type="ARBA" id="ARBA00022679"/>
    </source>
</evidence>
<dbReference type="GO" id="GO:0005576">
    <property type="term" value="C:extracellular region"/>
    <property type="evidence" value="ECO:0007669"/>
    <property type="project" value="UniProtKB-SubCell"/>
</dbReference>
<evidence type="ECO:0000256" key="15">
    <source>
        <dbReference type="ARBA" id="ARBA00022833"/>
    </source>
</evidence>
<reference evidence="27" key="1">
    <citation type="journal article" name="BMC Genomics">
        <title>Long-read sequencing and de novo genome assembly of marine medaka (Oryzias melastigma).</title>
        <authorList>
            <person name="Liang P."/>
            <person name="Saqib H.S.A."/>
            <person name="Ni X."/>
            <person name="Shen Y."/>
        </authorList>
    </citation>
    <scope>NUCLEOTIDE SEQUENCE</scope>
    <source>
        <strain evidence="27">Bigg-433</strain>
    </source>
</reference>
<feature type="compositionally biased region" description="Acidic residues" evidence="24">
    <location>
        <begin position="188"/>
        <end position="200"/>
    </location>
</feature>
<keyword evidence="9" id="KW-0132">Cell division</keyword>
<dbReference type="GO" id="GO:0012505">
    <property type="term" value="C:endomembrane system"/>
    <property type="evidence" value="ECO:0007669"/>
    <property type="project" value="UniProtKB-ARBA"/>
</dbReference>
<keyword evidence="6" id="KW-0217">Developmental protein</keyword>
<dbReference type="PROSITE" id="PS50280">
    <property type="entry name" value="SET"/>
    <property type="match status" value="1"/>
</dbReference>
<evidence type="ECO:0000256" key="11">
    <source>
        <dbReference type="ARBA" id="ARBA00022691"/>
    </source>
</evidence>
<dbReference type="InterPro" id="IPR001214">
    <property type="entry name" value="SET_dom"/>
</dbReference>
<evidence type="ECO:0000256" key="20">
    <source>
        <dbReference type="ARBA" id="ARBA00039052"/>
    </source>
</evidence>
<feature type="region of interest" description="Disordered" evidence="24">
    <location>
        <begin position="180"/>
        <end position="206"/>
    </location>
</feature>
<keyword evidence="8 27" id="KW-0489">Methyltransferase</keyword>
<dbReference type="SMART" id="SM00391">
    <property type="entry name" value="MBD"/>
    <property type="match status" value="1"/>
</dbReference>
<proteinExistence type="inferred from homology"/>
<dbReference type="Pfam" id="PF05033">
    <property type="entry name" value="Pre-SET"/>
    <property type="match status" value="1"/>
</dbReference>
<dbReference type="SUPFAM" id="SSF50475">
    <property type="entry name" value="FMN-binding split barrel"/>
    <property type="match status" value="1"/>
</dbReference>
<dbReference type="SUPFAM" id="SSF82199">
    <property type="entry name" value="SET domain"/>
    <property type="match status" value="1"/>
</dbReference>
<dbReference type="AlphaFoldDB" id="A0A834FIQ5"/>
<dbReference type="Pfam" id="PF01429">
    <property type="entry name" value="MBD"/>
    <property type="match status" value="1"/>
</dbReference>
<feature type="domain" description="Pre-SET" evidence="26">
    <location>
        <begin position="312"/>
        <end position="373"/>
    </location>
</feature>
<dbReference type="GO" id="GO:0005694">
    <property type="term" value="C:chromosome"/>
    <property type="evidence" value="ECO:0007669"/>
    <property type="project" value="UniProtKB-SubCell"/>
</dbReference>
<dbReference type="GO" id="GO:0005737">
    <property type="term" value="C:cytoplasm"/>
    <property type="evidence" value="ECO:0007669"/>
    <property type="project" value="UniProtKB-ARBA"/>
</dbReference>
<dbReference type="InterPro" id="IPR007728">
    <property type="entry name" value="Pre-SET_dom"/>
</dbReference>
<dbReference type="GO" id="GO:0140947">
    <property type="term" value="F:histone H3K9me2 methyltransferase activity"/>
    <property type="evidence" value="ECO:0007669"/>
    <property type="project" value="UniProtKB-EC"/>
</dbReference>
<dbReference type="InterPro" id="IPR016177">
    <property type="entry name" value="DNA-bd_dom_sf"/>
</dbReference>
<evidence type="ECO:0000256" key="2">
    <source>
        <dbReference type="ARBA" id="ARBA00004286"/>
    </source>
</evidence>
<sequence length="837" mass="93190">MLTSCCVEMEDNLLDPQELDRAKIFWAKEDVDQRFIDVFGYLEHLKSVLRSSTATDKEYIQGLRLLELLDCSSSSDLQDQDSSVVQVVIGSGEVLPADLPDPSPPCATSEESSSSAAPPAGREELLPPLVPVQLQYQPHQCSKACLPLLPRMPQPTLPFWGQNPLKVPLLCGFRRLTSQLGGGVSPSGEEEEEEEEEEKEKEETAAETDVFYKAPCGQSLRSFEDVAVFLVATESYDLLQVNFFTFNPSVQLDPPSVMGAQPPNKDLSRGQELTPVELCLTDGDSQPPEFRYRKDRWPHGCFLSRGPTLFRACCDCTDGCSDAQSCACVAMTAWRRSYSYLRLLRPVEPGLFECGPWCDCDRARCQNRLVQRGIRVRLQVFQTEDRGWGVRCRDDLDRGTFVCIYAGVVLQKVLSSDEMPPPKLTRADLPSDDEVEVVTEWRAPPVLEERRNVDTPPPCTNVPVIQTPAEATPLDQEMKIRLRTGGQAGNRPKRDPHRGLKRAAIMEDVCFVDASKEGNVSRFINHSCQPNLFIQNVFIDSHDPLFPVVAFFTSRAVKAGTELTWNYSAYTPGPPQQKQEVPCLCRSDECQQWLLIDDDVSNPLSDRKCSPVIYSRSSESSPDVTVPPSGSRPTMSAPGRPALLLLFGLAWAAVSSACSLQIPPHQEVARVARFVAHQCDWASMATISTHKPVVGQPFSNVFSVSDGPRGSSTGVPYLYLTDMEVSVQDLQVNPQASLTMSLAQTDYCKQQGFDPQSPLCAHIILSGSVIQVNGTEADFAKKALFSRHPEMMEWPKDHDWFFAKFNISQVWVLDYFGGIKTVSPEEYFQAAPRRKQN</sequence>
<evidence type="ECO:0000256" key="3">
    <source>
        <dbReference type="ARBA" id="ARBA00004613"/>
    </source>
</evidence>
<evidence type="ECO:0000256" key="14">
    <source>
        <dbReference type="ARBA" id="ARBA00022776"/>
    </source>
</evidence>
<evidence type="ECO:0000256" key="13">
    <source>
        <dbReference type="ARBA" id="ARBA00022729"/>
    </source>
</evidence>
<dbReference type="GO" id="GO:0032259">
    <property type="term" value="P:methylation"/>
    <property type="evidence" value="ECO:0007669"/>
    <property type="project" value="UniProtKB-KW"/>
</dbReference>
<keyword evidence="7" id="KW-0964">Secreted</keyword>
<keyword evidence="16" id="KW-0156">Chromatin regulator</keyword>
<dbReference type="GO" id="GO:0070828">
    <property type="term" value="P:heterochromatin organization"/>
    <property type="evidence" value="ECO:0007669"/>
    <property type="project" value="TreeGrafter"/>
</dbReference>
<feature type="region of interest" description="Disordered" evidence="24">
    <location>
        <begin position="614"/>
        <end position="635"/>
    </location>
</feature>
<dbReference type="PANTHER" id="PTHR46024:SF3">
    <property type="entry name" value="HISTONE-LYSINE N-METHYLTRANSFERASE SETDB2"/>
    <property type="match status" value="1"/>
</dbReference>
<keyword evidence="19" id="KW-0131">Cell cycle</keyword>
<dbReference type="EMBL" id="WKFB01000124">
    <property type="protein sequence ID" value="KAF6734933.1"/>
    <property type="molecule type" value="Genomic_DNA"/>
</dbReference>
<evidence type="ECO:0000256" key="5">
    <source>
        <dbReference type="ARBA" id="ARBA00022454"/>
    </source>
</evidence>
<evidence type="ECO:0000259" key="26">
    <source>
        <dbReference type="PROSITE" id="PS50867"/>
    </source>
</evidence>
<comment type="catalytic activity">
    <reaction evidence="23">
        <text>N(6),N(6)-dimethyl-L-lysyl(9)-[histone H3] + S-adenosyl-L-methionine = N(6),N(6),N(6)-trimethyl-L-lysyl(9)-[histone H3] + S-adenosyl-L-homocysteine + H(+)</text>
        <dbReference type="Rhea" id="RHEA:60288"/>
        <dbReference type="Rhea" id="RHEA-COMP:15538"/>
        <dbReference type="Rhea" id="RHEA-COMP:15541"/>
        <dbReference type="ChEBI" id="CHEBI:15378"/>
        <dbReference type="ChEBI" id="CHEBI:57856"/>
        <dbReference type="ChEBI" id="CHEBI:59789"/>
        <dbReference type="ChEBI" id="CHEBI:61961"/>
        <dbReference type="ChEBI" id="CHEBI:61976"/>
        <dbReference type="EC" id="2.1.1.366"/>
    </reaction>
</comment>
<evidence type="ECO:0000256" key="23">
    <source>
        <dbReference type="ARBA" id="ARBA00049087"/>
    </source>
</evidence>
<accession>A0A834FIQ5</accession>
<keyword evidence="13" id="KW-0732">Signal</keyword>
<dbReference type="Gene3D" id="2.170.270.10">
    <property type="entry name" value="SET domain"/>
    <property type="match status" value="1"/>
</dbReference>
<keyword evidence="5" id="KW-0158">Chromosome</keyword>
<protein>
    <recommendedName>
        <fullName evidence="21">Histone-lysine N-methyltransferase SETDB2</fullName>
        <ecNumber evidence="20">2.1.1.366</ecNumber>
    </recommendedName>
    <alternativeName>
        <fullName evidence="22">SET domain bifurcated 2</fullName>
    </alternativeName>
</protein>
<dbReference type="PANTHER" id="PTHR46024">
    <property type="entry name" value="HISTONE-LYSINE N-METHYLTRANSFERASE EGGLESS"/>
    <property type="match status" value="1"/>
</dbReference>
<dbReference type="SUPFAM" id="SSF54171">
    <property type="entry name" value="DNA-binding domain"/>
    <property type="match status" value="1"/>
</dbReference>
<dbReference type="PROSITE" id="PS50867">
    <property type="entry name" value="PRE_SET"/>
    <property type="match status" value="1"/>
</dbReference>
<dbReference type="SMART" id="SM00468">
    <property type="entry name" value="PreSET"/>
    <property type="match status" value="1"/>
</dbReference>
<dbReference type="Pfam" id="PF13883">
    <property type="entry name" value="CREG_beta-barrel"/>
    <property type="match status" value="1"/>
</dbReference>
<evidence type="ECO:0000313" key="28">
    <source>
        <dbReference type="Proteomes" id="UP000646548"/>
    </source>
</evidence>
<evidence type="ECO:0000256" key="12">
    <source>
        <dbReference type="ARBA" id="ARBA00022723"/>
    </source>
</evidence>
<gene>
    <name evidence="27" type="ORF">FQA47_022231</name>
</gene>
<dbReference type="FunFam" id="2.30.110.10:FF:000004">
    <property type="entry name" value="Cellular repressor of E1A-stimulated genes 1"/>
    <property type="match status" value="1"/>
</dbReference>
<feature type="compositionally biased region" description="Low complexity" evidence="24">
    <location>
        <begin position="106"/>
        <end position="120"/>
    </location>
</feature>
<evidence type="ECO:0000256" key="4">
    <source>
        <dbReference type="ARBA" id="ARBA00009230"/>
    </source>
</evidence>
<comment type="caution">
    <text evidence="27">The sequence shown here is derived from an EMBL/GenBank/DDBJ whole genome shotgun (WGS) entry which is preliminary data.</text>
</comment>
<evidence type="ECO:0000256" key="19">
    <source>
        <dbReference type="ARBA" id="ARBA00023306"/>
    </source>
</evidence>
<feature type="domain" description="SET" evidence="25">
    <location>
        <begin position="376"/>
        <end position="568"/>
    </location>
</feature>
<evidence type="ECO:0000256" key="7">
    <source>
        <dbReference type="ARBA" id="ARBA00022525"/>
    </source>
</evidence>
<organism evidence="27 28">
    <name type="scientific">Oryzias melastigma</name>
    <name type="common">Marine medaka</name>
    <dbReference type="NCBI Taxonomy" id="30732"/>
    <lineage>
        <taxon>Eukaryota</taxon>
        <taxon>Metazoa</taxon>
        <taxon>Chordata</taxon>
        <taxon>Craniata</taxon>
        <taxon>Vertebrata</taxon>
        <taxon>Euteleostomi</taxon>
        <taxon>Actinopterygii</taxon>
        <taxon>Neopterygii</taxon>
        <taxon>Teleostei</taxon>
        <taxon>Neoteleostei</taxon>
        <taxon>Acanthomorphata</taxon>
        <taxon>Ovalentaria</taxon>
        <taxon>Atherinomorphae</taxon>
        <taxon>Beloniformes</taxon>
        <taxon>Adrianichthyidae</taxon>
        <taxon>Oryziinae</taxon>
        <taxon>Oryzias</taxon>
    </lineage>
</organism>
<dbReference type="GO" id="GO:0005634">
    <property type="term" value="C:nucleus"/>
    <property type="evidence" value="ECO:0007669"/>
    <property type="project" value="UniProtKB-SubCell"/>
</dbReference>
<evidence type="ECO:0000256" key="16">
    <source>
        <dbReference type="ARBA" id="ARBA00022853"/>
    </source>
</evidence>
<evidence type="ECO:0000256" key="1">
    <source>
        <dbReference type="ARBA" id="ARBA00004123"/>
    </source>
</evidence>
<dbReference type="EC" id="2.1.1.366" evidence="20"/>
<dbReference type="GO" id="GO:0051301">
    <property type="term" value="P:cell division"/>
    <property type="evidence" value="ECO:0007669"/>
    <property type="project" value="UniProtKB-KW"/>
</dbReference>
<dbReference type="InterPro" id="IPR012349">
    <property type="entry name" value="Split_barrel_FMN-bd"/>
</dbReference>
<dbReference type="InterPro" id="IPR046341">
    <property type="entry name" value="SET_dom_sf"/>
</dbReference>
<evidence type="ECO:0000256" key="21">
    <source>
        <dbReference type="ARBA" id="ARBA00040299"/>
    </source>
</evidence>
<keyword evidence="14" id="KW-0498">Mitosis</keyword>
<evidence type="ECO:0000256" key="17">
    <source>
        <dbReference type="ARBA" id="ARBA00023180"/>
    </source>
</evidence>